<feature type="signal peptide" evidence="1">
    <location>
        <begin position="1"/>
        <end position="21"/>
    </location>
</feature>
<keyword evidence="3" id="KW-1185">Reference proteome</keyword>
<dbReference type="InterPro" id="IPR041662">
    <property type="entry name" value="SusD-like_2"/>
</dbReference>
<reference evidence="2 3" key="1">
    <citation type="submission" date="2019-04" db="EMBL/GenBank/DDBJ databases">
        <title>Pedobacter sp. AR-2-6 sp. nov., isolated from Arctic soil.</title>
        <authorList>
            <person name="Dahal R.H."/>
            <person name="Kim D.-U."/>
        </authorList>
    </citation>
    <scope>NUCLEOTIDE SEQUENCE [LARGE SCALE GENOMIC DNA]</scope>
    <source>
        <strain evidence="2 3">AR-2-6</strain>
    </source>
</reference>
<keyword evidence="1" id="KW-0732">Signal</keyword>
<dbReference type="SUPFAM" id="SSF48452">
    <property type="entry name" value="TPR-like"/>
    <property type="match status" value="1"/>
</dbReference>
<feature type="chain" id="PRO_5020315984" evidence="1">
    <location>
        <begin position="22"/>
        <end position="480"/>
    </location>
</feature>
<dbReference type="InterPro" id="IPR011990">
    <property type="entry name" value="TPR-like_helical_dom_sf"/>
</dbReference>
<dbReference type="Gene3D" id="1.25.40.390">
    <property type="match status" value="1"/>
</dbReference>
<dbReference type="RefSeq" id="WP_136877616.1">
    <property type="nucleotide sequence ID" value="NZ_SWBO01000008.1"/>
</dbReference>
<dbReference type="OrthoDB" id="9766256at2"/>
<evidence type="ECO:0000256" key="1">
    <source>
        <dbReference type="SAM" id="SignalP"/>
    </source>
</evidence>
<evidence type="ECO:0000313" key="2">
    <source>
        <dbReference type="EMBL" id="TKB98335.1"/>
    </source>
</evidence>
<dbReference type="EMBL" id="SWBO01000008">
    <property type="protein sequence ID" value="TKB98335.1"/>
    <property type="molecule type" value="Genomic_DNA"/>
</dbReference>
<gene>
    <name evidence="2" type="ORF">FA045_13505</name>
</gene>
<dbReference type="Pfam" id="PF12771">
    <property type="entry name" value="SusD-like_2"/>
    <property type="match status" value="1"/>
</dbReference>
<protein>
    <submittedName>
        <fullName evidence="2">SusD/RagB family nutrient-binding outer membrane lipoprotein</fullName>
    </submittedName>
</protein>
<accession>A0A4U1C019</accession>
<proteinExistence type="predicted"/>
<dbReference type="Proteomes" id="UP000310477">
    <property type="component" value="Unassembled WGS sequence"/>
</dbReference>
<evidence type="ECO:0000313" key="3">
    <source>
        <dbReference type="Proteomes" id="UP000310477"/>
    </source>
</evidence>
<comment type="caution">
    <text evidence="2">The sequence shown here is derived from an EMBL/GenBank/DDBJ whole genome shotgun (WGS) entry which is preliminary data.</text>
</comment>
<organism evidence="2 3">
    <name type="scientific">Pedobacter cryotolerans</name>
    <dbReference type="NCBI Taxonomy" id="2571270"/>
    <lineage>
        <taxon>Bacteria</taxon>
        <taxon>Pseudomonadati</taxon>
        <taxon>Bacteroidota</taxon>
        <taxon>Sphingobacteriia</taxon>
        <taxon>Sphingobacteriales</taxon>
        <taxon>Sphingobacteriaceae</taxon>
        <taxon>Pedobacter</taxon>
    </lineage>
</organism>
<sequence>MKKYQKLIMFTLLISVFSLHSCKDYFDQNVNPNQVSNPSLPSLLSTATSKAGINSFNVASITNNFVQYTANPVASAAGDTYQIVDYTGTWDALYFAMADTKDLRTIAVAQGSSEYIGVANVLLAYNLNLVTDLWGAAPYSDAFVPTTLTPKYDTEEQNYNTINSLLDEAIVELTKTTATIKLAAASDLIHAGDRTKWLKTAYALKARALNKISKKAAYNPTNVLAAVTSSYTSNADDAGMAAFVLRNNWATVARNNASLTLGGWLSEQLIDHLNGTTYGIFDPRIRKITDPTSVPSNPTYPAYIGTVNGAGNRSNPPNNNTVKDENYIAISSPWTSDTAPLLLVTFAELKFIEAEAALATNPTRAYTAYLAGIGANMDRLQVPAVDKAAYLANPAVAVGAGGLTKALIFKEKYVATYLNPEAWNDARRNNYQYKDFTLPANAALSTFIRRVAYPSGETTKNGANVPAAVNLDVNLWWDKP</sequence>
<dbReference type="AlphaFoldDB" id="A0A4U1C019"/>
<keyword evidence="2" id="KW-0449">Lipoprotein</keyword>
<name>A0A4U1C019_9SPHI</name>